<protein>
    <recommendedName>
        <fullName evidence="6">Lipoprotein</fullName>
    </recommendedName>
</protein>
<reference evidence="2 4" key="1">
    <citation type="submission" date="2017-05" db="EMBL/GenBank/DDBJ databases">
        <title>Whole genome sequencing of Proteus mirabilis AR_0155.</title>
        <authorList>
            <person name="Conlan S."/>
            <person name="Thomas P.J."/>
            <person name="Mullikin J."/>
            <person name="Frank K.M."/>
            <person name="Segre J.A."/>
        </authorList>
    </citation>
    <scope>NUCLEOTIDE SEQUENCE [LARGE SCALE GENOMIC DNA]</scope>
    <source>
        <strain evidence="2 4">AR_0155</strain>
    </source>
</reference>
<evidence type="ECO:0008006" key="6">
    <source>
        <dbReference type="Google" id="ProtNLM"/>
    </source>
</evidence>
<dbReference type="Proteomes" id="UP000251485">
    <property type="component" value="Unassembled WGS sequence"/>
</dbReference>
<feature type="chain" id="PRO_5044063637" description="Lipoprotein" evidence="1">
    <location>
        <begin position="24"/>
        <end position="101"/>
    </location>
</feature>
<proteinExistence type="predicted"/>
<dbReference type="EMBL" id="CP021694">
    <property type="protein sequence ID" value="ARX35169.1"/>
    <property type="molecule type" value="Genomic_DNA"/>
</dbReference>
<sequence length="101" mass="11438">MRKFHLIIIMICFHLVSIQAANAESILISTAKLVCEDKETPELVKKCKLMVYKIGESSFNLGKATAACELAKKNNKDYDGDQKRACEEIFNMAKDFLTITY</sequence>
<dbReference type="RefSeq" id="WP_004251562.1">
    <property type="nucleotide sequence ID" value="NZ_AP026827.1"/>
</dbReference>
<evidence type="ECO:0000313" key="5">
    <source>
        <dbReference type="Proteomes" id="UP000251485"/>
    </source>
</evidence>
<dbReference type="AlphaFoldDB" id="A0A1Z1SXC1"/>
<evidence type="ECO:0000313" key="4">
    <source>
        <dbReference type="Proteomes" id="UP000195540"/>
    </source>
</evidence>
<dbReference type="Proteomes" id="UP000195540">
    <property type="component" value="Chromosome"/>
</dbReference>
<reference evidence="3 5" key="2">
    <citation type="submission" date="2018-06" db="EMBL/GenBank/DDBJ databases">
        <authorList>
            <consortium name="Pathogen Informatics"/>
            <person name="Doyle S."/>
        </authorList>
    </citation>
    <scope>NUCLEOTIDE SEQUENCE [LARGE SCALE GENOMIC DNA]</scope>
    <source>
        <strain evidence="3 5">NCTC10975</strain>
    </source>
</reference>
<dbReference type="STRING" id="584.AOUC001_05485"/>
<keyword evidence="1" id="KW-0732">Signal</keyword>
<gene>
    <name evidence="2" type="ORF">AM402_13755</name>
    <name evidence="3" type="ORF">NCTC10975_00887</name>
</gene>
<evidence type="ECO:0000313" key="2">
    <source>
        <dbReference type="EMBL" id="ARX35169.1"/>
    </source>
</evidence>
<accession>A0A1Z1SXC1</accession>
<dbReference type="EMBL" id="UAUE01000003">
    <property type="protein sequence ID" value="SPY94543.1"/>
    <property type="molecule type" value="Genomic_DNA"/>
</dbReference>
<evidence type="ECO:0000256" key="1">
    <source>
        <dbReference type="SAM" id="SignalP"/>
    </source>
</evidence>
<organism evidence="3 5">
    <name type="scientific">Proteus mirabilis</name>
    <dbReference type="NCBI Taxonomy" id="584"/>
    <lineage>
        <taxon>Bacteria</taxon>
        <taxon>Pseudomonadati</taxon>
        <taxon>Pseudomonadota</taxon>
        <taxon>Gammaproteobacteria</taxon>
        <taxon>Enterobacterales</taxon>
        <taxon>Morganellaceae</taxon>
        <taxon>Proteus</taxon>
    </lineage>
</organism>
<name>A0A1Z1SXC1_PROMI</name>
<evidence type="ECO:0000313" key="3">
    <source>
        <dbReference type="EMBL" id="SPY94543.1"/>
    </source>
</evidence>
<feature type="signal peptide" evidence="1">
    <location>
        <begin position="1"/>
        <end position="23"/>
    </location>
</feature>